<dbReference type="HOGENOM" id="CLU_2117671_0_0_5"/>
<dbReference type="RefSeq" id="WP_013214410.1">
    <property type="nucleotide sequence ID" value="NC_014313.1"/>
</dbReference>
<dbReference type="KEGG" id="hdn:Hden_0369"/>
<accession>D8JRG2</accession>
<sequence>MEGELDGLLHARRLIADKDDLSPPTLLSGADLNPSKREREISPQWKAILVNVFLRQSPNPVSIDEAMSYIHMMGWGINRNAVRSQLHLYAQRGMLKRIGEGLYRATDAIKPFCE</sequence>
<protein>
    <submittedName>
        <fullName evidence="1">Uncharacterized protein</fullName>
    </submittedName>
</protein>
<organism evidence="1 2">
    <name type="scientific">Hyphomicrobium denitrificans (strain ATCC 51888 / DSM 1869 / NCIMB 11706 / TK 0415)</name>
    <dbReference type="NCBI Taxonomy" id="582899"/>
    <lineage>
        <taxon>Bacteria</taxon>
        <taxon>Pseudomonadati</taxon>
        <taxon>Pseudomonadota</taxon>
        <taxon>Alphaproteobacteria</taxon>
        <taxon>Hyphomicrobiales</taxon>
        <taxon>Hyphomicrobiaceae</taxon>
        <taxon>Hyphomicrobium</taxon>
    </lineage>
</organism>
<evidence type="ECO:0000313" key="1">
    <source>
        <dbReference type="EMBL" id="ADJ22191.1"/>
    </source>
</evidence>
<dbReference type="AlphaFoldDB" id="D8JRG2"/>
<reference evidence="2" key="1">
    <citation type="journal article" date="2011" name="J. Bacteriol.">
        <title>Genome sequences of eight morphologically diverse alphaproteobacteria.</title>
        <authorList>
            <consortium name="US DOE Joint Genome Institute"/>
            <person name="Brown P.J."/>
            <person name="Kysela D.T."/>
            <person name="Buechlein A."/>
            <person name="Hemmerich C."/>
            <person name="Brun Y.V."/>
        </authorList>
    </citation>
    <scope>NUCLEOTIDE SEQUENCE [LARGE SCALE GENOMIC DNA]</scope>
    <source>
        <strain evidence="2">ATCC 51888 / DSM 1869 / NCIB 11706 / TK 0415</strain>
    </source>
</reference>
<keyword evidence="2" id="KW-1185">Reference proteome</keyword>
<proteinExistence type="predicted"/>
<dbReference type="Proteomes" id="UP000002033">
    <property type="component" value="Chromosome"/>
</dbReference>
<gene>
    <name evidence="1" type="ordered locus">Hden_0369</name>
</gene>
<evidence type="ECO:0000313" key="2">
    <source>
        <dbReference type="Proteomes" id="UP000002033"/>
    </source>
</evidence>
<dbReference type="EMBL" id="CP002083">
    <property type="protein sequence ID" value="ADJ22191.1"/>
    <property type="molecule type" value="Genomic_DNA"/>
</dbReference>
<name>D8JRG2_HYPDA</name>